<dbReference type="EMBL" id="OUUZ01000015">
    <property type="protein sequence ID" value="SPQ25379.1"/>
    <property type="molecule type" value="Genomic_DNA"/>
</dbReference>
<keyword evidence="5" id="KW-0963">Cytoplasm</keyword>
<dbReference type="CDD" id="cd11693">
    <property type="entry name" value="HRI1_C_like"/>
    <property type="match status" value="1"/>
</dbReference>
<comment type="subcellular location">
    <subcellularLocation>
        <location evidence="2">Cytoplasm</location>
    </subcellularLocation>
    <subcellularLocation>
        <location evidence="1">Nucleus</location>
    </subcellularLocation>
</comment>
<evidence type="ECO:0000256" key="3">
    <source>
        <dbReference type="ARBA" id="ARBA00005229"/>
    </source>
</evidence>
<gene>
    <name evidence="7" type="ORF">TT172_LOCUS7798</name>
</gene>
<evidence type="ECO:0000313" key="7">
    <source>
        <dbReference type="EMBL" id="SPQ25379.1"/>
    </source>
</evidence>
<evidence type="ECO:0000256" key="4">
    <source>
        <dbReference type="ARBA" id="ARBA00017063"/>
    </source>
</evidence>
<evidence type="ECO:0000256" key="2">
    <source>
        <dbReference type="ARBA" id="ARBA00004496"/>
    </source>
</evidence>
<evidence type="ECO:0000256" key="6">
    <source>
        <dbReference type="ARBA" id="ARBA00023242"/>
    </source>
</evidence>
<evidence type="ECO:0000256" key="1">
    <source>
        <dbReference type="ARBA" id="ARBA00004123"/>
    </source>
</evidence>
<dbReference type="Proteomes" id="UP000289323">
    <property type="component" value="Unassembled WGS sequence"/>
</dbReference>
<keyword evidence="6" id="KW-0539">Nucleus</keyword>
<dbReference type="Gene3D" id="2.40.128.320">
    <property type="entry name" value="Protein HRI1, N-terminal domain"/>
    <property type="match status" value="1"/>
</dbReference>
<dbReference type="GO" id="GO:0005634">
    <property type="term" value="C:nucleus"/>
    <property type="evidence" value="ECO:0007669"/>
    <property type="project" value="UniProtKB-SubCell"/>
</dbReference>
<name>A0A3S4F2J1_9PEZI</name>
<dbReference type="InterPro" id="IPR038744">
    <property type="entry name" value="Hri1_N"/>
</dbReference>
<dbReference type="AlphaFoldDB" id="A0A3S4F2J1"/>
<dbReference type="CDD" id="cd11692">
    <property type="entry name" value="HRI1_N_like"/>
    <property type="match status" value="1"/>
</dbReference>
<dbReference type="InterPro" id="IPR031818">
    <property type="entry name" value="Hri1"/>
</dbReference>
<dbReference type="Gene3D" id="2.40.128.310">
    <property type="entry name" value="Protein HRI1, C-terminal domain"/>
    <property type="match status" value="1"/>
</dbReference>
<evidence type="ECO:0000313" key="8">
    <source>
        <dbReference type="Proteomes" id="UP000289323"/>
    </source>
</evidence>
<dbReference type="GO" id="GO:0005737">
    <property type="term" value="C:cytoplasm"/>
    <property type="evidence" value="ECO:0007669"/>
    <property type="project" value="UniProtKB-SubCell"/>
</dbReference>
<dbReference type="Pfam" id="PF16815">
    <property type="entry name" value="HRI1"/>
    <property type="match status" value="1"/>
</dbReference>
<protein>
    <recommendedName>
        <fullName evidence="4">Protein HRI1</fullName>
    </recommendedName>
</protein>
<organism evidence="7 8">
    <name type="scientific">Thermothielavioides terrestris</name>
    <dbReference type="NCBI Taxonomy" id="2587410"/>
    <lineage>
        <taxon>Eukaryota</taxon>
        <taxon>Fungi</taxon>
        <taxon>Dikarya</taxon>
        <taxon>Ascomycota</taxon>
        <taxon>Pezizomycotina</taxon>
        <taxon>Sordariomycetes</taxon>
        <taxon>Sordariomycetidae</taxon>
        <taxon>Sordariales</taxon>
        <taxon>Chaetomiaceae</taxon>
        <taxon>Thermothielavioides</taxon>
    </lineage>
</organism>
<reference evidence="7 8" key="1">
    <citation type="submission" date="2018-04" db="EMBL/GenBank/DDBJ databases">
        <authorList>
            <person name="Huttner S."/>
            <person name="Dainat J."/>
        </authorList>
    </citation>
    <scope>NUCLEOTIDE SEQUENCE [LARGE SCALE GENOMIC DNA]</scope>
</reference>
<accession>A0A3S4F2J1</accession>
<comment type="similarity">
    <text evidence="3">Belongs to the HRI1 family.</text>
</comment>
<sequence length="251" mass="27674">MGDISIREYIRWLPDDASEPTSTIVLTTPQRRFVDIRVLKPLPSDPASDPVIPPSQLDWAIAGTSTSSSSNINGASHSQWHHWIDSRTADAESVVDEGHMLGHPSDPALTLEKGRMVNPTTGVETDYEEMWRSEPVETVPCAGGGAAEVTCLALQWQGPEVGSGDGGSPETRPRRGLVVRLGQYCQAFARDGDHIALERLKWDSDQQRWVRQVRLGEQEFPTDMTTYFAHEASVGDEVTIGGRVWKVVERG</sequence>
<evidence type="ECO:0000256" key="5">
    <source>
        <dbReference type="ARBA" id="ARBA00022490"/>
    </source>
</evidence>
<proteinExistence type="inferred from homology"/>
<dbReference type="InterPro" id="IPR043047">
    <property type="entry name" value="Hri1_N_sf"/>
</dbReference>